<comment type="caution">
    <text evidence="1">The sequence shown here is derived from an EMBL/GenBank/DDBJ whole genome shotgun (WGS) entry which is preliminary data.</text>
</comment>
<name>A0A8H7R2C4_9FUNG</name>
<gene>
    <name evidence="1" type="ORF">INT46_002516</name>
</gene>
<accession>A0A8H7R2C4</accession>
<dbReference type="EMBL" id="JAEPRC010000234">
    <property type="protein sequence ID" value="KAG2203234.1"/>
    <property type="molecule type" value="Genomic_DNA"/>
</dbReference>
<proteinExistence type="predicted"/>
<organism evidence="1 2">
    <name type="scientific">Mucor plumbeus</name>
    <dbReference type="NCBI Taxonomy" id="97098"/>
    <lineage>
        <taxon>Eukaryota</taxon>
        <taxon>Fungi</taxon>
        <taxon>Fungi incertae sedis</taxon>
        <taxon>Mucoromycota</taxon>
        <taxon>Mucoromycotina</taxon>
        <taxon>Mucoromycetes</taxon>
        <taxon>Mucorales</taxon>
        <taxon>Mucorineae</taxon>
        <taxon>Mucoraceae</taxon>
        <taxon>Mucor</taxon>
    </lineage>
</organism>
<dbReference type="Proteomes" id="UP000650833">
    <property type="component" value="Unassembled WGS sequence"/>
</dbReference>
<evidence type="ECO:0000313" key="1">
    <source>
        <dbReference type="EMBL" id="KAG2203234.1"/>
    </source>
</evidence>
<protein>
    <submittedName>
        <fullName evidence="1">Uncharacterized protein</fullName>
    </submittedName>
</protein>
<reference evidence="1" key="1">
    <citation type="submission" date="2020-12" db="EMBL/GenBank/DDBJ databases">
        <title>Metabolic potential, ecology and presence of endohyphal bacteria is reflected in genomic diversity of Mucoromycotina.</title>
        <authorList>
            <person name="Muszewska A."/>
            <person name="Okrasinska A."/>
            <person name="Steczkiewicz K."/>
            <person name="Drgas O."/>
            <person name="Orlowska M."/>
            <person name="Perlinska-Lenart U."/>
            <person name="Aleksandrzak-Piekarczyk T."/>
            <person name="Szatraj K."/>
            <person name="Zielenkiewicz U."/>
            <person name="Pilsyk S."/>
            <person name="Malc E."/>
            <person name="Mieczkowski P."/>
            <person name="Kruszewska J.S."/>
            <person name="Biernat P."/>
            <person name="Pawlowska J."/>
        </authorList>
    </citation>
    <scope>NUCLEOTIDE SEQUENCE</scope>
    <source>
        <strain evidence="1">CBS 226.32</strain>
    </source>
</reference>
<keyword evidence="2" id="KW-1185">Reference proteome</keyword>
<evidence type="ECO:0000313" key="2">
    <source>
        <dbReference type="Proteomes" id="UP000650833"/>
    </source>
</evidence>
<dbReference type="AlphaFoldDB" id="A0A8H7R2C4"/>
<sequence length="84" mass="9534">MREDIEAAVREEEENEGILDNDTTSLIHDGNDDEVEDMEEADDVIPVNEENPLASLGYVTSNFVATNDKDFKILKRYGRFVLTI</sequence>